<dbReference type="GO" id="GO:0003676">
    <property type="term" value="F:nucleic acid binding"/>
    <property type="evidence" value="ECO:0007669"/>
    <property type="project" value="InterPro"/>
</dbReference>
<dbReference type="InterPro" id="IPR012337">
    <property type="entry name" value="RNaseH-like_sf"/>
</dbReference>
<dbReference type="PANTHER" id="PTHR47074:SF48">
    <property type="entry name" value="POLYNUCLEOTIDYL TRANSFERASE, RIBONUCLEASE H-LIKE SUPERFAMILY PROTEIN"/>
    <property type="match status" value="1"/>
</dbReference>
<protein>
    <recommendedName>
        <fullName evidence="1">RNase H type-1 domain-containing protein</fullName>
    </recommendedName>
</protein>
<gene>
    <name evidence="2" type="ORF">FSB_LOCUS38154</name>
</gene>
<sequence length="203" mass="22919">MSINQNLPEPNCTFLIMALTLEAIWHLRNQVVHGGEQIKIHSVIKNPEMRVRESLMAFLKEERWNLIEYTHWHRPPNGVIKLNVDVAISKEFTTLAVVARDENGQILNAWAKEHIFCDPLQAEAAALFWAVQLAFEKDFKYVIIEGDSKICIDALNGNLNSVNWREANGVAHSLAKAASSLRSPFFFSCCCNSSSLPSIVWNA</sequence>
<dbReference type="Pfam" id="PF13456">
    <property type="entry name" value="RVT_3"/>
    <property type="match status" value="1"/>
</dbReference>
<evidence type="ECO:0000313" key="2">
    <source>
        <dbReference type="EMBL" id="SPD10272.1"/>
    </source>
</evidence>
<dbReference type="SUPFAM" id="SSF53098">
    <property type="entry name" value="Ribonuclease H-like"/>
    <property type="match status" value="1"/>
</dbReference>
<dbReference type="InterPro" id="IPR036397">
    <property type="entry name" value="RNaseH_sf"/>
</dbReference>
<dbReference type="CDD" id="cd06222">
    <property type="entry name" value="RNase_H_like"/>
    <property type="match status" value="1"/>
</dbReference>
<dbReference type="PANTHER" id="PTHR47074">
    <property type="entry name" value="BNAC02G40300D PROTEIN"/>
    <property type="match status" value="1"/>
</dbReference>
<feature type="domain" description="RNase H type-1" evidence="1">
    <location>
        <begin position="84"/>
        <end position="158"/>
    </location>
</feature>
<dbReference type="Gene3D" id="3.30.420.10">
    <property type="entry name" value="Ribonuclease H-like superfamily/Ribonuclease H"/>
    <property type="match status" value="1"/>
</dbReference>
<reference evidence="2" key="1">
    <citation type="submission" date="2018-02" db="EMBL/GenBank/DDBJ databases">
        <authorList>
            <person name="Cohen D.B."/>
            <person name="Kent A.D."/>
        </authorList>
    </citation>
    <scope>NUCLEOTIDE SEQUENCE</scope>
</reference>
<dbReference type="InterPro" id="IPR044730">
    <property type="entry name" value="RNase_H-like_dom_plant"/>
</dbReference>
<dbReference type="InterPro" id="IPR002156">
    <property type="entry name" value="RNaseH_domain"/>
</dbReference>
<evidence type="ECO:0000259" key="1">
    <source>
        <dbReference type="Pfam" id="PF13456"/>
    </source>
</evidence>
<dbReference type="EMBL" id="OIVN01003319">
    <property type="protein sequence ID" value="SPD10272.1"/>
    <property type="molecule type" value="Genomic_DNA"/>
</dbReference>
<dbReference type="GO" id="GO:0004523">
    <property type="term" value="F:RNA-DNA hybrid ribonuclease activity"/>
    <property type="evidence" value="ECO:0007669"/>
    <property type="project" value="InterPro"/>
</dbReference>
<name>A0A2N9HDP1_FAGSY</name>
<organism evidence="2">
    <name type="scientific">Fagus sylvatica</name>
    <name type="common">Beechnut</name>
    <dbReference type="NCBI Taxonomy" id="28930"/>
    <lineage>
        <taxon>Eukaryota</taxon>
        <taxon>Viridiplantae</taxon>
        <taxon>Streptophyta</taxon>
        <taxon>Embryophyta</taxon>
        <taxon>Tracheophyta</taxon>
        <taxon>Spermatophyta</taxon>
        <taxon>Magnoliopsida</taxon>
        <taxon>eudicotyledons</taxon>
        <taxon>Gunneridae</taxon>
        <taxon>Pentapetalae</taxon>
        <taxon>rosids</taxon>
        <taxon>fabids</taxon>
        <taxon>Fagales</taxon>
        <taxon>Fagaceae</taxon>
        <taxon>Fagus</taxon>
    </lineage>
</organism>
<dbReference type="InterPro" id="IPR052929">
    <property type="entry name" value="RNase_H-like_EbsB-rel"/>
</dbReference>
<proteinExistence type="predicted"/>
<accession>A0A2N9HDP1</accession>
<dbReference type="AlphaFoldDB" id="A0A2N9HDP1"/>